<gene>
    <name evidence="5" type="ORF">ACFP3V_26840</name>
</gene>
<keyword evidence="1" id="KW-0175">Coiled coil</keyword>
<dbReference type="InterPro" id="IPR037291">
    <property type="entry name" value="DUF4139"/>
</dbReference>
<evidence type="ECO:0000313" key="5">
    <source>
        <dbReference type="EMBL" id="MFC5910809.1"/>
    </source>
</evidence>
<feature type="domain" description="DUF4140" evidence="4">
    <location>
        <begin position="12"/>
        <end position="115"/>
    </location>
</feature>
<dbReference type="RefSeq" id="WP_380588647.1">
    <property type="nucleotide sequence ID" value="NZ_JBHSQJ010000137.1"/>
</dbReference>
<dbReference type="EMBL" id="JBHSQJ010000137">
    <property type="protein sequence ID" value="MFC5910809.1"/>
    <property type="molecule type" value="Genomic_DNA"/>
</dbReference>
<evidence type="ECO:0000259" key="3">
    <source>
        <dbReference type="Pfam" id="PF13598"/>
    </source>
</evidence>
<dbReference type="InterPro" id="IPR025554">
    <property type="entry name" value="DUF4140"/>
</dbReference>
<dbReference type="Proteomes" id="UP001596174">
    <property type="component" value="Unassembled WGS sequence"/>
</dbReference>
<name>A0ABW1G8D1_9ACTN</name>
<proteinExistence type="predicted"/>
<evidence type="ECO:0000313" key="6">
    <source>
        <dbReference type="Proteomes" id="UP001596174"/>
    </source>
</evidence>
<feature type="region of interest" description="Disordered" evidence="2">
    <location>
        <begin position="334"/>
        <end position="362"/>
    </location>
</feature>
<evidence type="ECO:0000256" key="1">
    <source>
        <dbReference type="SAM" id="Coils"/>
    </source>
</evidence>
<comment type="caution">
    <text evidence="5">The sequence shown here is derived from an EMBL/GenBank/DDBJ whole genome shotgun (WGS) entry which is preliminary data.</text>
</comment>
<reference evidence="6" key="1">
    <citation type="journal article" date="2019" name="Int. J. Syst. Evol. Microbiol.">
        <title>The Global Catalogue of Microorganisms (GCM) 10K type strain sequencing project: providing services to taxonomists for standard genome sequencing and annotation.</title>
        <authorList>
            <consortium name="The Broad Institute Genomics Platform"/>
            <consortium name="The Broad Institute Genome Sequencing Center for Infectious Disease"/>
            <person name="Wu L."/>
            <person name="Ma J."/>
        </authorList>
    </citation>
    <scope>NUCLEOTIDE SEQUENCE [LARGE SCALE GENOMIC DNA]</scope>
    <source>
        <strain evidence="6">JCM 4816</strain>
    </source>
</reference>
<evidence type="ECO:0000256" key="2">
    <source>
        <dbReference type="SAM" id="MobiDB-lite"/>
    </source>
</evidence>
<feature type="domain" description="DUF4139" evidence="3">
    <location>
        <begin position="214"/>
        <end position="654"/>
    </location>
</feature>
<dbReference type="InterPro" id="IPR011935">
    <property type="entry name" value="CHP02231"/>
</dbReference>
<dbReference type="PANTHER" id="PTHR31005">
    <property type="entry name" value="DUF4139 DOMAIN-CONTAINING PROTEIN"/>
    <property type="match status" value="1"/>
</dbReference>
<dbReference type="Pfam" id="PF13598">
    <property type="entry name" value="DUF4139"/>
    <property type="match status" value="1"/>
</dbReference>
<dbReference type="Pfam" id="PF13600">
    <property type="entry name" value="DUF4140"/>
    <property type="match status" value="1"/>
</dbReference>
<protein>
    <submittedName>
        <fullName evidence="5">Mucoidy inhibitor MuiA family protein</fullName>
    </submittedName>
</protein>
<keyword evidence="6" id="KW-1185">Reference proteome</keyword>
<dbReference type="NCBIfam" id="TIGR02231">
    <property type="entry name" value="mucoidy inhibitor MuiA family protein"/>
    <property type="match status" value="1"/>
</dbReference>
<feature type="coiled-coil region" evidence="1">
    <location>
        <begin position="146"/>
        <end position="180"/>
    </location>
</feature>
<feature type="coiled-coil region" evidence="1">
    <location>
        <begin position="87"/>
        <end position="114"/>
    </location>
</feature>
<sequence>MVAEAESEIVGVVVHADGALVTRRGRVDLPAGVHQVRVPGLPLSLDPRTLRAAASAVSSASSSPASGPQIVDVRREVGTTILPESQLDELQRQLDRCEAAASAARTALARAEARAAETAALRAVPPPSRRGDAPRHAPVEGLLALADFVDARLADLQQEVRTARRRVEEADRALDLAREARFDASTSRPAGAVRNRAGVLLTVRQETAATVEFEVEYGVAAAAWTPAYRLRLDPRTGRGALELRALVAQRSTEDWSAVRLSLSTADLQRASGVPELKSLRLGRRQQGPVVPLVRRPPSGTEALFAGYDEAPVPAQNSSRALAVSAGGAVGLAAEPDRLADQEQAAPPPRAARRMAAYGGPPPAPGGMPAPVMAAPAMAPAMAVAPQAPGGPVPAPPPPPAERPLLDYAALTLAGPDASFGRGTLVSAPEARAAVAAAPRLPAGAVPVRASAGAYDFRFDAAAPVDLSADGGWHSVTVGEFPVGIALEYLTVPSAEQHVYAAVVVDNGSGVPVLAGPAEVVLDGAYLTTVPFPTLAPGRSRRVGIGVAEEIRVARTLRVSESTAGIRSNTTVLEHRLTVELANQLPRAVVVEVQERVPVSDDRDVRIEDVPSSPQWRVVEPREDETHRRGLRVWRVGLAPGETVRLTGGWTVRIPAGKAVVGGNRREA</sequence>
<dbReference type="PANTHER" id="PTHR31005:SF8">
    <property type="entry name" value="DUF4139 DOMAIN-CONTAINING PROTEIN"/>
    <property type="match status" value="1"/>
</dbReference>
<organism evidence="5 6">
    <name type="scientific">Streptacidiphilus monticola</name>
    <dbReference type="NCBI Taxonomy" id="2161674"/>
    <lineage>
        <taxon>Bacteria</taxon>
        <taxon>Bacillati</taxon>
        <taxon>Actinomycetota</taxon>
        <taxon>Actinomycetes</taxon>
        <taxon>Kitasatosporales</taxon>
        <taxon>Streptomycetaceae</taxon>
        <taxon>Streptacidiphilus</taxon>
    </lineage>
</organism>
<evidence type="ECO:0000259" key="4">
    <source>
        <dbReference type="Pfam" id="PF13600"/>
    </source>
</evidence>
<accession>A0ABW1G8D1</accession>